<protein>
    <submittedName>
        <fullName evidence="1">Uncharacterized protein</fullName>
    </submittedName>
</protein>
<evidence type="ECO:0000313" key="2">
    <source>
        <dbReference type="Proteomes" id="UP000061018"/>
    </source>
</evidence>
<dbReference type="AlphaFoldDB" id="A0A0K2B3V6"/>
<gene>
    <name evidence="1" type="ORF">SAM23877_6914</name>
</gene>
<name>A0A0K2B3V6_STRA7</name>
<reference evidence="2" key="1">
    <citation type="journal article" date="2015" name="J. Biotechnol.">
        <title>Complete genome sequence of Streptomyces ambofaciens ATCC 23877, the spiramycin producer.</title>
        <authorList>
            <person name="Thibessard A."/>
            <person name="Haas D."/>
            <person name="Gerbaud C."/>
            <person name="Aigle B."/>
            <person name="Lautru S."/>
            <person name="Pernodet J.L."/>
            <person name="Leblond P."/>
        </authorList>
    </citation>
    <scope>NUCLEOTIDE SEQUENCE [LARGE SCALE GENOMIC DNA]</scope>
    <source>
        <strain evidence="2">ATCC 23877 / 3486 / DSM 40053 / JCM 4204 / NBRC 12836 / NRRL B-2516</strain>
    </source>
</reference>
<sequence>MPGEEAVSSTPAPGRFVRQGADCIRRVVVGAARNHRGRAGVSCGQERRLTHRRTAVCTR</sequence>
<dbReference type="KEGG" id="samb:SAM23877_6914"/>
<dbReference type="EMBL" id="CP012382">
    <property type="protein sequence ID" value="AKZ59959.1"/>
    <property type="molecule type" value="Genomic_DNA"/>
</dbReference>
<proteinExistence type="predicted"/>
<organism evidence="1 2">
    <name type="scientific">Streptomyces ambofaciens (strain ATCC 23877 / 3486 / DSM 40053 / JCM 4204 / NBRC 12836 / NRRL B-2516)</name>
    <dbReference type="NCBI Taxonomy" id="278992"/>
    <lineage>
        <taxon>Bacteria</taxon>
        <taxon>Bacillati</taxon>
        <taxon>Actinomycetota</taxon>
        <taxon>Actinomycetes</taxon>
        <taxon>Kitasatosporales</taxon>
        <taxon>Streptomycetaceae</taxon>
        <taxon>Streptomyces</taxon>
    </lineage>
</organism>
<evidence type="ECO:0000313" key="1">
    <source>
        <dbReference type="EMBL" id="AKZ59959.1"/>
    </source>
</evidence>
<dbReference type="Proteomes" id="UP000061018">
    <property type="component" value="Chromosome"/>
</dbReference>
<accession>A0A0K2B3V6</accession>